<dbReference type="InterPro" id="IPR014710">
    <property type="entry name" value="RmlC-like_jellyroll"/>
</dbReference>
<gene>
    <name evidence="4" type="ORF">HMPREF0860_0075</name>
    <name evidence="3" type="ORF">HMPREF1325_2323</name>
</gene>
<dbReference type="SUPFAM" id="SSF47413">
    <property type="entry name" value="lambda repressor-like DNA-binding domains"/>
    <property type="match status" value="1"/>
</dbReference>
<dbReference type="Proteomes" id="UP000016646">
    <property type="component" value="Unassembled WGS sequence"/>
</dbReference>
<evidence type="ECO:0000313" key="3">
    <source>
        <dbReference type="EMBL" id="ERF61662.1"/>
    </source>
</evidence>
<feature type="domain" description="HTH cro/C1-type" evidence="2">
    <location>
        <begin position="23"/>
        <end position="77"/>
    </location>
</feature>
<evidence type="ECO:0000313" key="4">
    <source>
        <dbReference type="EMBL" id="ERK02637.1"/>
    </source>
</evidence>
<dbReference type="RefSeq" id="WP_021329538.1">
    <property type="nucleotide sequence ID" value="NZ_AUZJ01000009.1"/>
</dbReference>
<keyword evidence="1" id="KW-0238">DNA-binding</keyword>
<dbReference type="CDD" id="cd02209">
    <property type="entry name" value="cupin_XRE_C"/>
    <property type="match status" value="1"/>
</dbReference>
<evidence type="ECO:0000256" key="1">
    <source>
        <dbReference type="ARBA" id="ARBA00023125"/>
    </source>
</evidence>
<dbReference type="Gene3D" id="2.60.120.10">
    <property type="entry name" value="Jelly Rolls"/>
    <property type="match status" value="1"/>
</dbReference>
<dbReference type="Pfam" id="PF01381">
    <property type="entry name" value="HTH_3"/>
    <property type="match status" value="1"/>
</dbReference>
<dbReference type="GO" id="GO:0004476">
    <property type="term" value="F:mannose-6-phosphate isomerase activity"/>
    <property type="evidence" value="ECO:0007669"/>
    <property type="project" value="UniProtKB-EC"/>
</dbReference>
<reference evidence="5 6" key="1">
    <citation type="submission" date="2013-08" db="EMBL/GenBank/DDBJ databases">
        <authorList>
            <person name="Durkin A.S."/>
            <person name="Haft D.R."/>
            <person name="McCorrison J."/>
            <person name="Torralba M."/>
            <person name="Gillis M."/>
            <person name="Haft D.H."/>
            <person name="Methe B."/>
            <person name="Sutton G."/>
            <person name="Nelson K.E."/>
        </authorList>
    </citation>
    <scope>NUCLEOTIDE SEQUENCE [LARGE SCALE GENOMIC DNA]</scope>
    <source>
        <strain evidence="4 6">ATCC 35536</strain>
        <strain evidence="3 5">VPI DR56BR1116</strain>
    </source>
</reference>
<dbReference type="SMART" id="SM00530">
    <property type="entry name" value="HTH_XRE"/>
    <property type="match status" value="1"/>
</dbReference>
<dbReference type="EMBL" id="AVQI01000050">
    <property type="protein sequence ID" value="ERK02637.1"/>
    <property type="molecule type" value="Genomic_DNA"/>
</dbReference>
<dbReference type="GO" id="GO:0003677">
    <property type="term" value="F:DNA binding"/>
    <property type="evidence" value="ECO:0007669"/>
    <property type="project" value="UniProtKB-KW"/>
</dbReference>
<organism evidence="3 5">
    <name type="scientific">Treponema socranskii subsp. socranskii VPI DR56BR1116 = ATCC 35536</name>
    <dbReference type="NCBI Taxonomy" id="1125725"/>
    <lineage>
        <taxon>Bacteria</taxon>
        <taxon>Pseudomonadati</taxon>
        <taxon>Spirochaetota</taxon>
        <taxon>Spirochaetia</taxon>
        <taxon>Spirochaetales</taxon>
        <taxon>Treponemataceae</taxon>
        <taxon>Treponema</taxon>
    </lineage>
</organism>
<dbReference type="CDD" id="cd00093">
    <property type="entry name" value="HTH_XRE"/>
    <property type="match status" value="1"/>
</dbReference>
<dbReference type="GO" id="GO:0003700">
    <property type="term" value="F:DNA-binding transcription factor activity"/>
    <property type="evidence" value="ECO:0007669"/>
    <property type="project" value="TreeGrafter"/>
</dbReference>
<dbReference type="InterPro" id="IPR001387">
    <property type="entry name" value="Cro/C1-type_HTH"/>
</dbReference>
<dbReference type="PATRIC" id="fig|1125725.3.peg.386"/>
<accession>U1FBX4</accession>
<dbReference type="PANTHER" id="PTHR46797">
    <property type="entry name" value="HTH-TYPE TRANSCRIPTIONAL REGULATOR"/>
    <property type="match status" value="1"/>
</dbReference>
<keyword evidence="3" id="KW-0413">Isomerase</keyword>
<dbReference type="STRING" id="1125725.HMPREF1325_2323"/>
<dbReference type="InterPro" id="IPR013096">
    <property type="entry name" value="Cupin_2"/>
</dbReference>
<dbReference type="Proteomes" id="UP000016412">
    <property type="component" value="Unassembled WGS sequence"/>
</dbReference>
<dbReference type="OrthoDB" id="9814553at2"/>
<dbReference type="EMBL" id="AUZJ01000009">
    <property type="protein sequence ID" value="ERF61662.1"/>
    <property type="molecule type" value="Genomic_DNA"/>
</dbReference>
<dbReference type="PANTHER" id="PTHR46797:SF1">
    <property type="entry name" value="METHYLPHOSPHONATE SYNTHASE"/>
    <property type="match status" value="1"/>
</dbReference>
<name>U1FBX4_TRESO</name>
<dbReference type="eggNOG" id="COG1396">
    <property type="taxonomic scope" value="Bacteria"/>
</dbReference>
<dbReference type="AlphaFoldDB" id="U1FBX4"/>
<dbReference type="InterPro" id="IPR010982">
    <property type="entry name" value="Lambda_DNA-bd_dom_sf"/>
</dbReference>
<evidence type="ECO:0000313" key="5">
    <source>
        <dbReference type="Proteomes" id="UP000016412"/>
    </source>
</evidence>
<dbReference type="GO" id="GO:0005829">
    <property type="term" value="C:cytosol"/>
    <property type="evidence" value="ECO:0007669"/>
    <property type="project" value="TreeGrafter"/>
</dbReference>
<keyword evidence="6" id="KW-1185">Reference proteome</keyword>
<sequence>MTQNNSAGKKESKRVPYHFGEKLRMVREHKGMTLKVVAEKAGVSESLVSQIERNKVSPAIDTLLALADALDINLEFLFEEYRRKRPVKITRSDERRTISEDDVIYEELAVSDRSEKENRFEAYAIKMKPHSRTHRGSYGHIGWELGVVVKGVITLKYEEETYELKAGDSASFPAGSSHMLENKTKENAEAIWIVTPPQRFTE</sequence>
<proteinExistence type="predicted"/>
<dbReference type="InterPro" id="IPR050807">
    <property type="entry name" value="TransReg_Diox_bact_type"/>
</dbReference>
<dbReference type="Gene3D" id="1.10.260.40">
    <property type="entry name" value="lambda repressor-like DNA-binding domains"/>
    <property type="match status" value="1"/>
</dbReference>
<evidence type="ECO:0000259" key="2">
    <source>
        <dbReference type="PROSITE" id="PS50943"/>
    </source>
</evidence>
<dbReference type="InterPro" id="IPR011051">
    <property type="entry name" value="RmlC_Cupin_sf"/>
</dbReference>
<dbReference type="PROSITE" id="PS50943">
    <property type="entry name" value="HTH_CROC1"/>
    <property type="match status" value="1"/>
</dbReference>
<protein>
    <submittedName>
        <fullName evidence="3">Mannose-6-phosphate isomerase</fullName>
        <ecNumber evidence="3">5.3.1.8</ecNumber>
    </submittedName>
</protein>
<comment type="caution">
    <text evidence="3">The sequence shown here is derived from an EMBL/GenBank/DDBJ whole genome shotgun (WGS) entry which is preliminary data.</text>
</comment>
<evidence type="ECO:0000313" key="6">
    <source>
        <dbReference type="Proteomes" id="UP000016646"/>
    </source>
</evidence>
<dbReference type="Pfam" id="PF07883">
    <property type="entry name" value="Cupin_2"/>
    <property type="match status" value="1"/>
</dbReference>
<dbReference type="EC" id="5.3.1.8" evidence="3"/>
<dbReference type="SUPFAM" id="SSF51182">
    <property type="entry name" value="RmlC-like cupins"/>
    <property type="match status" value="1"/>
</dbReference>